<dbReference type="InParanoid" id="A0A2P5F3D8"/>
<feature type="non-terminal residue" evidence="1">
    <location>
        <position position="1"/>
    </location>
</feature>
<dbReference type="Proteomes" id="UP000237000">
    <property type="component" value="Unassembled WGS sequence"/>
</dbReference>
<dbReference type="STRING" id="63057.A0A2P5F3D8"/>
<dbReference type="PANTHER" id="PTHR48475:SF2">
    <property type="entry name" value="RIBONUCLEASE H"/>
    <property type="match status" value="1"/>
</dbReference>
<comment type="caution">
    <text evidence="1">The sequence shown here is derived from an EMBL/GenBank/DDBJ whole genome shotgun (WGS) entry which is preliminary data.</text>
</comment>
<dbReference type="OrthoDB" id="1736794at2759"/>
<dbReference type="Gene3D" id="3.30.420.10">
    <property type="entry name" value="Ribonuclease H-like superfamily/Ribonuclease H"/>
    <property type="match status" value="1"/>
</dbReference>
<organism evidence="1 2">
    <name type="scientific">Trema orientale</name>
    <name type="common">Charcoal tree</name>
    <name type="synonym">Celtis orientalis</name>
    <dbReference type="NCBI Taxonomy" id="63057"/>
    <lineage>
        <taxon>Eukaryota</taxon>
        <taxon>Viridiplantae</taxon>
        <taxon>Streptophyta</taxon>
        <taxon>Embryophyta</taxon>
        <taxon>Tracheophyta</taxon>
        <taxon>Spermatophyta</taxon>
        <taxon>Magnoliopsida</taxon>
        <taxon>eudicotyledons</taxon>
        <taxon>Gunneridae</taxon>
        <taxon>Pentapetalae</taxon>
        <taxon>rosids</taxon>
        <taxon>fabids</taxon>
        <taxon>Rosales</taxon>
        <taxon>Cannabaceae</taxon>
        <taxon>Trema</taxon>
    </lineage>
</organism>
<reference evidence="2" key="1">
    <citation type="submission" date="2016-06" db="EMBL/GenBank/DDBJ databases">
        <title>Parallel loss of symbiosis genes in relatives of nitrogen-fixing non-legume Parasponia.</title>
        <authorList>
            <person name="Van Velzen R."/>
            <person name="Holmer R."/>
            <person name="Bu F."/>
            <person name="Rutten L."/>
            <person name="Van Zeijl A."/>
            <person name="Liu W."/>
            <person name="Santuari L."/>
            <person name="Cao Q."/>
            <person name="Sharma T."/>
            <person name="Shen D."/>
            <person name="Roswanjaya Y."/>
            <person name="Wardhani T."/>
            <person name="Kalhor M.S."/>
            <person name="Jansen J."/>
            <person name="Van den Hoogen J."/>
            <person name="Gungor B."/>
            <person name="Hartog M."/>
            <person name="Hontelez J."/>
            <person name="Verver J."/>
            <person name="Yang W.-C."/>
            <person name="Schijlen E."/>
            <person name="Repin R."/>
            <person name="Schilthuizen M."/>
            <person name="Schranz E."/>
            <person name="Heidstra R."/>
            <person name="Miyata K."/>
            <person name="Fedorova E."/>
            <person name="Kohlen W."/>
            <person name="Bisseling T."/>
            <person name="Smit S."/>
            <person name="Geurts R."/>
        </authorList>
    </citation>
    <scope>NUCLEOTIDE SEQUENCE [LARGE SCALE GENOMIC DNA]</scope>
    <source>
        <strain evidence="2">cv. RG33-2</strain>
    </source>
</reference>
<dbReference type="GO" id="GO:0003676">
    <property type="term" value="F:nucleic acid binding"/>
    <property type="evidence" value="ECO:0007669"/>
    <property type="project" value="InterPro"/>
</dbReference>
<protein>
    <submittedName>
        <fullName evidence="1">Ribonuclease H-like domain containing protein</fullName>
    </submittedName>
</protein>
<dbReference type="SUPFAM" id="SSF53098">
    <property type="entry name" value="Ribonuclease H-like"/>
    <property type="match status" value="1"/>
</dbReference>
<dbReference type="InterPro" id="IPR012337">
    <property type="entry name" value="RNaseH-like_sf"/>
</dbReference>
<gene>
    <name evidence="1" type="ORF">TorRG33x02_119490</name>
</gene>
<dbReference type="EMBL" id="JXTC01000067">
    <property type="protein sequence ID" value="PON92320.1"/>
    <property type="molecule type" value="Genomic_DNA"/>
</dbReference>
<keyword evidence="2" id="KW-1185">Reference proteome</keyword>
<dbReference type="InterPro" id="IPR036397">
    <property type="entry name" value="RNaseH_sf"/>
</dbReference>
<evidence type="ECO:0000313" key="2">
    <source>
        <dbReference type="Proteomes" id="UP000237000"/>
    </source>
</evidence>
<evidence type="ECO:0000313" key="1">
    <source>
        <dbReference type="EMBL" id="PON92320.1"/>
    </source>
</evidence>
<accession>A0A2P5F3D8</accession>
<name>A0A2P5F3D8_TREOI</name>
<dbReference type="PANTHER" id="PTHR48475">
    <property type="entry name" value="RIBONUCLEASE H"/>
    <property type="match status" value="1"/>
</dbReference>
<sequence>KSFSAVVHPQANGQVEAINKILKQNIKTKLEEHKGAWPEVLPEVLWAYRTTQRSTTGESLFSLAYGYEAMVPVEIGASSLRRSTYEPDQNNALMRIELDLLEERHEQSQLRVASYQQRTARYYNSKVKAREFGVGDLVLRQVLPNTKEQGAGVFGPSWEGPYVIDAVIRPETYKLAHTGGQKIEHAWNAEQLRRYYQ</sequence>
<proteinExistence type="predicted"/>
<dbReference type="AlphaFoldDB" id="A0A2P5F3D8"/>